<sequence length="119" mass="13337">MEKRSCLLVLSTFFMAGCGRVRIQVGHVVGEGTFPIADEKLCGMVDRNGDCLKVYQLHNKANRKYGETAKTLLYGKLEIELFVLSVLLSATSYSDSSRHPLSKSKNMHHMQTLMDNLNV</sequence>
<keyword evidence="1" id="KW-0732">Signal</keyword>
<gene>
    <name evidence="2" type="ORF">CDAR_461091</name>
</gene>
<dbReference type="Proteomes" id="UP001054837">
    <property type="component" value="Unassembled WGS sequence"/>
</dbReference>
<dbReference type="AlphaFoldDB" id="A0AAV4W0C2"/>
<reference evidence="2 3" key="1">
    <citation type="submission" date="2021-06" db="EMBL/GenBank/DDBJ databases">
        <title>Caerostris darwini draft genome.</title>
        <authorList>
            <person name="Kono N."/>
            <person name="Arakawa K."/>
        </authorList>
    </citation>
    <scope>NUCLEOTIDE SEQUENCE [LARGE SCALE GENOMIC DNA]</scope>
</reference>
<evidence type="ECO:0000256" key="1">
    <source>
        <dbReference type="SAM" id="SignalP"/>
    </source>
</evidence>
<dbReference type="EMBL" id="BPLQ01013956">
    <property type="protein sequence ID" value="GIY76161.1"/>
    <property type="molecule type" value="Genomic_DNA"/>
</dbReference>
<feature type="signal peptide" evidence="1">
    <location>
        <begin position="1"/>
        <end position="23"/>
    </location>
</feature>
<feature type="chain" id="PRO_5043943755" evidence="1">
    <location>
        <begin position="24"/>
        <end position="119"/>
    </location>
</feature>
<proteinExistence type="predicted"/>
<dbReference type="PROSITE" id="PS51257">
    <property type="entry name" value="PROKAR_LIPOPROTEIN"/>
    <property type="match status" value="1"/>
</dbReference>
<accession>A0AAV4W0C2</accession>
<evidence type="ECO:0000313" key="3">
    <source>
        <dbReference type="Proteomes" id="UP001054837"/>
    </source>
</evidence>
<protein>
    <submittedName>
        <fullName evidence="2">Uncharacterized protein</fullName>
    </submittedName>
</protein>
<evidence type="ECO:0000313" key="2">
    <source>
        <dbReference type="EMBL" id="GIY76161.1"/>
    </source>
</evidence>
<organism evidence="2 3">
    <name type="scientific">Caerostris darwini</name>
    <dbReference type="NCBI Taxonomy" id="1538125"/>
    <lineage>
        <taxon>Eukaryota</taxon>
        <taxon>Metazoa</taxon>
        <taxon>Ecdysozoa</taxon>
        <taxon>Arthropoda</taxon>
        <taxon>Chelicerata</taxon>
        <taxon>Arachnida</taxon>
        <taxon>Araneae</taxon>
        <taxon>Araneomorphae</taxon>
        <taxon>Entelegynae</taxon>
        <taxon>Araneoidea</taxon>
        <taxon>Araneidae</taxon>
        <taxon>Caerostris</taxon>
    </lineage>
</organism>
<comment type="caution">
    <text evidence="2">The sequence shown here is derived from an EMBL/GenBank/DDBJ whole genome shotgun (WGS) entry which is preliminary data.</text>
</comment>
<name>A0AAV4W0C2_9ARAC</name>
<keyword evidence="3" id="KW-1185">Reference proteome</keyword>